<dbReference type="InterPro" id="IPR052933">
    <property type="entry name" value="DNA_Protect_Modify"/>
</dbReference>
<dbReference type="PANTHER" id="PTHR41313">
    <property type="entry name" value="ADENINE-SPECIFIC METHYLTRANSFERASE"/>
    <property type="match status" value="1"/>
</dbReference>
<dbReference type="PROSITE" id="PS51192">
    <property type="entry name" value="HELICASE_ATP_BIND_1"/>
    <property type="match status" value="1"/>
</dbReference>
<feature type="compositionally biased region" description="Low complexity" evidence="2">
    <location>
        <begin position="1297"/>
        <end position="1307"/>
    </location>
</feature>
<dbReference type="PANTHER" id="PTHR41313:SF1">
    <property type="entry name" value="DNA METHYLASE ADENINE-SPECIFIC DOMAIN-CONTAINING PROTEIN"/>
    <property type="match status" value="1"/>
</dbReference>
<dbReference type="RefSeq" id="WP_164430987.1">
    <property type="nucleotide sequence ID" value="NZ_JAAIKT010000035.1"/>
</dbReference>
<feature type="compositionally biased region" description="Basic and acidic residues" evidence="2">
    <location>
        <begin position="824"/>
        <end position="840"/>
    </location>
</feature>
<feature type="region of interest" description="Disordered" evidence="2">
    <location>
        <begin position="4446"/>
        <end position="4542"/>
    </location>
</feature>
<feature type="region of interest" description="Disordered" evidence="2">
    <location>
        <begin position="1033"/>
        <end position="1061"/>
    </location>
</feature>
<feature type="region of interest" description="Disordered" evidence="2">
    <location>
        <begin position="313"/>
        <end position="338"/>
    </location>
</feature>
<feature type="region of interest" description="Disordered" evidence="2">
    <location>
        <begin position="1283"/>
        <end position="1416"/>
    </location>
</feature>
<feature type="region of interest" description="Disordered" evidence="2">
    <location>
        <begin position="1882"/>
        <end position="1911"/>
    </location>
</feature>
<gene>
    <name evidence="4" type="ORF">G4H13_26155</name>
</gene>
<organism evidence="4 5">
    <name type="scientific">Streptomyces rhizosphaericus</name>
    <dbReference type="NCBI Taxonomy" id="114699"/>
    <lineage>
        <taxon>Bacteria</taxon>
        <taxon>Bacillati</taxon>
        <taxon>Actinomycetota</taxon>
        <taxon>Actinomycetes</taxon>
        <taxon>Kitasatosporales</taxon>
        <taxon>Streptomycetaceae</taxon>
        <taxon>Streptomyces</taxon>
        <taxon>Streptomyces violaceusniger group</taxon>
    </lineage>
</organism>
<feature type="compositionally biased region" description="Basic and acidic residues" evidence="2">
    <location>
        <begin position="1033"/>
        <end position="1053"/>
    </location>
</feature>
<feature type="region of interest" description="Disordered" evidence="2">
    <location>
        <begin position="1804"/>
        <end position="1830"/>
    </location>
</feature>
<evidence type="ECO:0000256" key="1">
    <source>
        <dbReference type="SAM" id="Coils"/>
    </source>
</evidence>
<dbReference type="Gene3D" id="3.40.50.10810">
    <property type="entry name" value="Tandem AAA-ATPase domain"/>
    <property type="match status" value="1"/>
</dbReference>
<feature type="compositionally biased region" description="Basic and acidic residues" evidence="2">
    <location>
        <begin position="3229"/>
        <end position="3242"/>
    </location>
</feature>
<feature type="region of interest" description="Disordered" evidence="2">
    <location>
        <begin position="3300"/>
        <end position="3654"/>
    </location>
</feature>
<feature type="region of interest" description="Disordered" evidence="2">
    <location>
        <begin position="90"/>
        <end position="173"/>
    </location>
</feature>
<evidence type="ECO:0000259" key="3">
    <source>
        <dbReference type="PROSITE" id="PS51192"/>
    </source>
</evidence>
<evidence type="ECO:0000313" key="4">
    <source>
        <dbReference type="EMBL" id="NEW73748.1"/>
    </source>
</evidence>
<feature type="compositionally biased region" description="Basic and acidic residues" evidence="2">
    <location>
        <begin position="3435"/>
        <end position="3485"/>
    </location>
</feature>
<feature type="compositionally biased region" description="Low complexity" evidence="2">
    <location>
        <begin position="4866"/>
        <end position="4884"/>
    </location>
</feature>
<feature type="compositionally biased region" description="Basic and acidic residues" evidence="2">
    <location>
        <begin position="3300"/>
        <end position="3336"/>
    </location>
</feature>
<dbReference type="SMART" id="SM00487">
    <property type="entry name" value="DEXDc"/>
    <property type="match status" value="1"/>
</dbReference>
<dbReference type="Gene3D" id="3.40.50.300">
    <property type="entry name" value="P-loop containing nucleotide triphosphate hydrolases"/>
    <property type="match status" value="1"/>
</dbReference>
<feature type="region of interest" description="Disordered" evidence="2">
    <location>
        <begin position="786"/>
        <end position="870"/>
    </location>
</feature>
<comment type="caution">
    <text evidence="4">The sequence shown here is derived from an EMBL/GenBank/DDBJ whole genome shotgun (WGS) entry which is preliminary data.</text>
</comment>
<feature type="compositionally biased region" description="Low complexity" evidence="2">
    <location>
        <begin position="536"/>
        <end position="550"/>
    </location>
</feature>
<feature type="compositionally biased region" description="Basic and acidic residues" evidence="2">
    <location>
        <begin position="3492"/>
        <end position="3520"/>
    </location>
</feature>
<dbReference type="InterPro" id="IPR027417">
    <property type="entry name" value="P-loop_NTPase"/>
</dbReference>
<feature type="region of interest" description="Disordered" evidence="2">
    <location>
        <begin position="4695"/>
        <end position="4734"/>
    </location>
</feature>
<keyword evidence="1" id="KW-0175">Coiled coil</keyword>
<protein>
    <recommendedName>
        <fullName evidence="3">Helicase ATP-binding domain-containing protein</fullName>
    </recommendedName>
</protein>
<dbReference type="Gene3D" id="3.40.50.150">
    <property type="entry name" value="Vaccinia Virus protein VP39"/>
    <property type="match status" value="1"/>
</dbReference>
<dbReference type="SUPFAM" id="SSF53335">
    <property type="entry name" value="S-adenosyl-L-methionine-dependent methyltransferases"/>
    <property type="match status" value="1"/>
</dbReference>
<feature type="coiled-coil region" evidence="1">
    <location>
        <begin position="1842"/>
        <end position="1875"/>
    </location>
</feature>
<dbReference type="CDD" id="cd02440">
    <property type="entry name" value="AdoMet_MTases"/>
    <property type="match status" value="1"/>
</dbReference>
<feature type="region of interest" description="Disordered" evidence="2">
    <location>
        <begin position="4782"/>
        <end position="4801"/>
    </location>
</feature>
<dbReference type="InterPro" id="IPR029063">
    <property type="entry name" value="SAM-dependent_MTases_sf"/>
</dbReference>
<feature type="compositionally biased region" description="Basic and acidic residues" evidence="2">
    <location>
        <begin position="786"/>
        <end position="803"/>
    </location>
</feature>
<accession>A0A6G4AKH5</accession>
<feature type="compositionally biased region" description="Basic and acidic residues" evidence="2">
    <location>
        <begin position="3635"/>
        <end position="3654"/>
    </location>
</feature>
<feature type="compositionally biased region" description="Low complexity" evidence="2">
    <location>
        <begin position="4446"/>
        <end position="4458"/>
    </location>
</feature>
<reference evidence="4" key="1">
    <citation type="submission" date="2020-02" db="EMBL/GenBank/DDBJ databases">
        <title>A new Streptomyces sp. for controlling soil-borne diseases.</title>
        <authorList>
            <person name="Li X."/>
            <person name="Tian Y."/>
            <person name="Gao K."/>
        </authorList>
    </citation>
    <scope>NUCLEOTIDE SEQUENCE [LARGE SCALE GENOMIC DNA]</scope>
    <source>
        <strain evidence="4">0250</strain>
    </source>
</reference>
<name>A0A6G4AKH5_9ACTN</name>
<feature type="compositionally biased region" description="Low complexity" evidence="2">
    <location>
        <begin position="3986"/>
        <end position="3999"/>
    </location>
</feature>
<keyword evidence="5" id="KW-1185">Reference proteome</keyword>
<sequence>MQNRTASSVGLSRALETKSVRRPWNPALHPRDSKGRFIETGGIARLWSGKLARVVRALPRDRVLVQDRAADGTYTGQRHSTSARWITMVARPDGSAPTSNQQKVEVEDARREQDEQRGLGLSRDDHGDPDTPDTPHDVDDEGNAIGDDEGDGPGDDQDEPEGGHHDVDIEALPNRKARAGARFEDTAAVRRHFLDLAQQPGANAPALRRLAGDEDLEITPSGGLVTTRDDANGRWYLTSTGTGGFLDVGDFATREEAEAAAEYINEHVRNGHIMAGEFNEPIDFSDPTIGDWFLTWRSTKGEDAEQAIRRAVRDFGASRENGNAPQTPAPKRQRPQPRERFTTLQQVRDNWAQRSEALRASSSEQDRRTAQDVDRLIKEQRLKLVGDGQFVARRVDGDWYLYATGTGQQMPWWFDRQADAKEFAEHIVGRLKDEHGNALDFSDPKFAEYRRTWRSAEGRDYHQEWTAARALWDQEHPPKHSIATDRLAETLRRRPFGDDEDQTPKTDAPAEQTPEPAANASAVPVDVPESGEAPDEQQGPETEPEAAPQPEETPEPEADGRPAGVPEDAEPVDGVDGYWTTWSSGNVTVYAPNGKLVGRVVGSYGDRHATVDGVYIPIGDSLSSADQIIARHHLATTNPSQADHVHLAWTTHKGKRVIAVRGTIKNDERDDRAVGAAGRLAWSPVQNARITGTQWKPETRDRKAAQILAAFARQGRNVRITDEDASTRTSDAPEQLDEDAKKLRALSDADLRGHRDNLKIHAQVATTPARKQRARAALQKVEAELDRRRIAKNDEDSRDEPEAKPSAQDRAASMSDDDLTEAINRSERDRGTYGSRRGDLLNEDEQALYADRRRRTNERLSQYGAPENLGDDELAAYAKELEAQQRTHKPSNTNNQDEDLAPERDLHNELGNRLEEAETEQQTRQLRDIQQRPPVQDLDDGALEKESLRLPIRMRRLGDEQNKILAARRHAVYEERQNRKANVYRNGPDPAGLSDGDLIKEFRNLHKNRNLASGREREALEERLKALFDEQNRRGAEGREQTVRRADTREDPIRAGGSYGTSVRVDDNDYGKVSYHEYDSYAGGHKAGWNAQRQSHGGILGAFPSMTEALAAIVDSYDTDPATEPVRLYGSVRRVWVPKMFFELYQSSRRADSFPSASKERQTLYDLFKSHGYGWSDDRNPLTGKTGKGANLDVPEGLLAEFHRVTEELSREMMLRASDRELDSSDRSKARSRLASINAALHGIDAQRTAVRKDGGDDDRKVISRQEIEAQQAALRAALRTDEGADGEHLQPGGQGSLDAAPAAGAGADDRSGDVLPEQGQGDRDGDSGGRGGAGGDRADGDGVRGSGGSDQADQGGRDRDGAAGSAAGAGAGDRGGADAQPGDAGSASAEGRGVRHVAPRFRPNPADAATKGPVQRAAANVEAIRVLKRLERENRPATQKEKVTLARWTGWGSVPIMFASEPNEKEPRYQQGGARYGKFAQDHARWAEYRELRTMLSNELTPLEWQQARRGTLSMHYTPQPIAEAMWDGLKALGFDRGDVLEAGSGSGTFFGVSPEGARLTGIELDPTTARIAKAIYPDANVLNENFAETDAHPGTFDASIGNVPFASVPFGDKRYPAESLHNGFITKELALTRPGGITLLITSRHTLDSKGDKARKQIAKYGDLIGAVRLPSGVFNDAGTSVVTDVLVLRRRADGDEPGDTSWLNAPERRIGNVREHVNAYFTAHPEHVLGDLTTESSPYGPRLTVKGNPAKAAEQLRDALKDIANKAKADSNGYEPHPDGDNRPPVFLQTAREKHANDWTGRLYEGDDGKLYQHVNGGNPVAVEPSDDRDDQLRALMQLRDVAAELRALDRKNDEDERAEKLRAQLRDLHTAYVEQYGPLSKPGQFRSMKTGTRPDGSEERTPTAWGYFRSDPDAGSVLALERWDADKQEPILSRVFTERAAARRQPLSRTDDPKTALSAVVAATGEVDLGKIARLLDMDPQDALRALGTEVFTDPSTGRLELAGAYLSGPIRDKLEAARRAAEKDPAFAVNVSALEAVQPADRTIGEFTPEMGAHWTPPELLQGFLREYLGDRTLRVAHDDRYGWMLYTGKVPQANNVMYGVPANEGKGTKGKGAVEIARAILGHGSLTIYHDDKRRDVDEETSRLVRQKADQMRSEFAKYATANAERLTRLTDSYNKIMNGHVVRSYDGMSPSLDGFTPDRTPHSWQLSGAARMQFERSVILAHEVGLGKTSTLVMGTQALKASGQIEKPYAVVPDHLAQQWYDEARFLYPNAEIHLITSGDLADGRRDSTLEWLRANKPDLVIFTEPAFGSIKMSPEAQEEYEFRELEALREQLDRQYEDATNPDHPFIVAKIEQRIATVQNKISKNAAPMRTPGQTYWDDLGFDYAVIDEAHRYKGVGFRSREGGGDPASIRGIDLHQKLTDLHRRRAGRATVTLATGTPLSNSITEQFTMLALAAPWVLDSYKAGAPDLWAATFGRKTLRVENAPDGSGLRIVERFAEFHNRRAMKTMWGLVADTKRADDVGIPRPKIANGGPNLVMVDPTKDQTARLKRLVARGRAIHNGDVDRSQDNMLAVSNEGTSVALDPRLVDAKAPAGNKLAAVATKHVERYNQHKDRVYKTYYGSTEDHPIPGALQMIFLNEGVPGGNNRGSFDAYAELKRLMVAGGIPAEKIAFVQDHKKTGKPEALAALFRRARDGEIAVLIGSSSVAGTGMNVQNRMVSLTHVDLEWGAAQMEQRNGRGPRYGNQNAEVEIDIFATKGSLDAWKAGFVASKAEGLIDIQRPEMADSDTRDTVTELDVDYPDYETMEAEIGGNPYMSQLMKARRMLRDLEIDQHNEAAERVRRQETLADLQQELADTRIGIARREEALPRIRDVRDSFAVNLGGMSYTERSDAAAALHRQVATQLLEHDRDGMGPWKVLGQFGGLDFGVRTERRADGKLVAHVGFPDLARSDFERGPEDLKKKGAGSGMITRLTNALEKAPALQQADRARLPELDEQIALLQSAQVAADFTPQIEHARARANLLDDVVGRIADLDKLPEIDEDELDKELTKAKRQEIVEERYEARIPLKAAVGAAVLTLEDFDRKFPEPERAEKPEMPEERDRVRLSAEEVSQTLDQIRPDGGNSNDITEEQTADEPDTTVDTGDGGNGGRDLPSTPAAPGDDDPEEHETDQHAPAQGGNLIAGRFRFNEPVTDPDGQGWYVNSENPDGSVNVGNGRSRATFRPDELTSTRRDAPDATSTPETDTADDMVSLDRDEVTQQLDAIRPEGTKAPSAMSDQEIADEIVALVEREMANGELTGTDRTRMAVLEAEKDRRAGRTPKPEPKKPEPTEPEGGLFNVDEPEQQAPQVADPNNPLDQPDDSFGTPDMFADHEGRDTSRLRPVQMRRPEELAEGDRYTDANGRTHTVAEPPKVTGRGRVRIVTDDGEERFYGRDAQLRLRHPDEEITDDNRDERPTPDPHHGGEGDALDADRSDDHDTTGSAAADNHHASDTIRPENESAARDEVREPERHDDQQEEDDTQRRNQDDDQHHRRDRRDTDGASPADAPVGANGGPRVPDGPDLNRDEDGAGADEPDAQGDKDDRDRRRRRRRGDRGDDGPGGPGMPRRDLPHLPRIPASRGSGSADGDGAGRDGGPPDRRSPRTVADLRDVWRRGDRLTAEENTPERRRFLAQLADNPTLTLSSGGGLVTWTTDDTTDGMKRWQFAQARNGGRFGSITLIARDAHDARDLADLFEITTDADGKPIDWHQLLTPEAIDQWRDRQGRTLPEALRAMRDLFQDDDDPDSSSPEPTPAVTLPDDLTDLSDDDLAAAWGAGLSENDQMRVAAEMDQRDAADQRLRDAIPNTPAADAEEVRRRGEAMDAALGFGPADVTRRPQTREERLQREFQDIDEARYSAAIDATNGYFFSRASRSLPPVSERDLFSGGSLSRFGRWQDYASEELIEWFAANGGRLTYNQFKQRRRADEKVERQQYEEEQRLAAAATDETTPDAGTITAPGIDDIDLPSFTLTPEPEEDANRRFGGADQVRALAERAELRPAAVGTGTFDVWMDGRRIGTVRDVAQNSDNHGPMWDATPLLTINHDHNSRSATRDLAVANLVVRAEQNPANAANPSTDAWDTVKAHLADHNPELPELPESLSDDPAAQERYDRLVHLIESIRSQQSPSGNLAQDLEHVRDEFQWLRDALSTAQGKPQDHDALEDLERRSFWAERLRAGFSQDESRVPNAPVDEADGVAPTAPSAAPSTPREPSVGEMIPTAPGDAGGPRAGTADQPSPAESTPHAPDTRRRDDNPDAAAAPEANRADDSESARTSTDDAPAPNTDPALEPHPEPERPQTSDNTDETTAEPEPRPEPEPIGGQPAHWASVSQLQPGDMARIDGTTRQGRAVTRAGYVLDTPERITVTHRGRTEDMWRTTIGETPDGRTGSRGTVYTPLNASAARAEAPENAAPGAPTSGAQGDVISGDVPDTIATDNRGRGLFPGSHVTGTGGREGTVTGVTDSTASVRWANGDTENGVAPTSLTVDDSDDQRPAGWTSTGQRVRTGHVVSDEHGALLGPVDEADGDRITVTTSQGTVMRDAARLRVVGEVRDDTPETAPITGISEQTADEISEGDIVVLDLDGTPTTLEVLGANRDGDRVTLDYADTTTGELGTIDMDATAVIHKAEGVNGAAPDLGPDDAPAAADLTVHEPLPTLDPVTGPTVDPDLTPADRDAIADHGTNPEDDPEAQQAAARLGADLPVTPDQAAALAAQLRANADSATPEGRAALRAANHLDRAVGRPAPEGLDRPRPSNAAQISEGDVIAMPDERRGNEVHVYRVIDMEEGPGGVRSLLLEDENQQWRRRLVHAAMPVWQLPEPPPDTDGTADPAPAPAPRDSNPPLASLRRQIVADHSRTVALRIIDEAVAGTEPPGDIHALREQIARHLTPEALQDARRSARQDASAALNTAGITGRDRAAIQQALRRAREKAHERTVRAALRTINDLVPLPGEPNEDLAQRAAGLLRLIPHQVDAPSPVPRHRTPATSGNRSTPDGDGSPDTATHVDEAVAALLRQLEEAGHDPADIDALTRILTTQLDGARQATARHIVRRAAAAPGTGRQPGLLAHVIALLGRIGRRLIELVKAAARKIAELWRNSRDRLSRLRVFLRRLVRRVRDWPESRRLAHLHAALNLPDVEGESLAARVSQWADLLPERGRFGQASRRVSWWKPTTWARLATGRLPGHSSGTRWVPDRASDGGPGLTTLRQMAALRAAGTDVDQDVTRRLADALGGDFGGDPHGTLQHADDYVAATERRLLNLQAARTSSTIQDPDVDVEIAAARMEAAAARREWDDLRSRYAAAVPDAVAAALADVRDLGPRGNAGIVFGPESTPDAERAVRDVQRLIPRDWLAPPGGRRLTAVDGDVGRYEPDARRATVADLGDGGVGTAAHVLAQHLAGHLPDLDAAQRAFWATRTHTGRPGARILDRSALGRLLAQQQTQPDTGDSLARSLQAMFTGDWYLDDDLRSFLLGLLATR</sequence>
<feature type="domain" description="Helicase ATP-binding" evidence="3">
    <location>
        <begin position="2216"/>
        <end position="2465"/>
    </location>
</feature>
<feature type="compositionally biased region" description="Basic and acidic residues" evidence="2">
    <location>
        <begin position="3527"/>
        <end position="3546"/>
    </location>
</feature>
<feature type="region of interest" description="Disordered" evidence="2">
    <location>
        <begin position="493"/>
        <end position="578"/>
    </location>
</feature>
<dbReference type="Proteomes" id="UP000476310">
    <property type="component" value="Unassembled WGS sequence"/>
</dbReference>
<dbReference type="InterPro" id="IPR014001">
    <property type="entry name" value="Helicase_ATP-bd"/>
</dbReference>
<evidence type="ECO:0000313" key="5">
    <source>
        <dbReference type="Proteomes" id="UP000476310"/>
    </source>
</evidence>
<feature type="region of interest" description="Disordered" evidence="2">
    <location>
        <begin position="3985"/>
        <end position="4010"/>
    </location>
</feature>
<dbReference type="SUPFAM" id="SSF52540">
    <property type="entry name" value="P-loop containing nucleoside triphosphate hydrolases"/>
    <property type="match status" value="2"/>
</dbReference>
<evidence type="ECO:0000256" key="2">
    <source>
        <dbReference type="SAM" id="MobiDB-lite"/>
    </source>
</evidence>
<feature type="compositionally biased region" description="Acidic residues" evidence="2">
    <location>
        <begin position="138"/>
        <end position="160"/>
    </location>
</feature>
<feature type="region of interest" description="Disordered" evidence="2">
    <location>
        <begin position="5012"/>
        <end position="5044"/>
    </location>
</feature>
<feature type="compositionally biased region" description="Low complexity" evidence="2">
    <location>
        <begin position="4241"/>
        <end position="4251"/>
    </location>
</feature>
<feature type="compositionally biased region" description="Polar residues" evidence="2">
    <location>
        <begin position="3208"/>
        <end position="3222"/>
    </location>
</feature>
<feature type="compositionally biased region" description="Basic and acidic residues" evidence="2">
    <location>
        <begin position="104"/>
        <end position="137"/>
    </location>
</feature>
<feature type="compositionally biased region" description="Basic and acidic residues" evidence="2">
    <location>
        <begin position="3093"/>
        <end position="3115"/>
    </location>
</feature>
<feature type="region of interest" description="Disordered" evidence="2">
    <location>
        <begin position="4858"/>
        <end position="4885"/>
    </location>
</feature>
<feature type="region of interest" description="Disordered" evidence="2">
    <location>
        <begin position="4223"/>
        <end position="4396"/>
    </location>
</feature>
<feature type="region of interest" description="Disordered" evidence="2">
    <location>
        <begin position="3784"/>
        <end position="3809"/>
    </location>
</feature>
<dbReference type="InterPro" id="IPR038718">
    <property type="entry name" value="SNF2-like_sf"/>
</dbReference>
<feature type="compositionally biased region" description="Basic and acidic residues" evidence="2">
    <location>
        <begin position="4331"/>
        <end position="4341"/>
    </location>
</feature>
<feature type="compositionally biased region" description="Acidic residues" evidence="2">
    <location>
        <begin position="3135"/>
        <end position="3146"/>
    </location>
</feature>
<dbReference type="EMBL" id="JAAIKT010000035">
    <property type="protein sequence ID" value="NEW73748.1"/>
    <property type="molecule type" value="Genomic_DNA"/>
</dbReference>
<feature type="compositionally biased region" description="Low complexity" evidence="2">
    <location>
        <begin position="1378"/>
        <end position="1390"/>
    </location>
</feature>
<proteinExistence type="predicted"/>
<feature type="compositionally biased region" description="Basic and acidic residues" evidence="2">
    <location>
        <begin position="3376"/>
        <end position="3386"/>
    </location>
</feature>
<feature type="region of interest" description="Disordered" evidence="2">
    <location>
        <begin position="3093"/>
        <end position="3284"/>
    </location>
</feature>
<feature type="compositionally biased region" description="Basic and acidic residues" evidence="2">
    <location>
        <begin position="3393"/>
        <end position="3405"/>
    </location>
</feature>